<organism evidence="7 8">
    <name type="scientific">Sinanodonta woodiana</name>
    <name type="common">Chinese pond mussel</name>
    <name type="synonym">Anodonta woodiana</name>
    <dbReference type="NCBI Taxonomy" id="1069815"/>
    <lineage>
        <taxon>Eukaryota</taxon>
        <taxon>Metazoa</taxon>
        <taxon>Spiralia</taxon>
        <taxon>Lophotrochozoa</taxon>
        <taxon>Mollusca</taxon>
        <taxon>Bivalvia</taxon>
        <taxon>Autobranchia</taxon>
        <taxon>Heteroconchia</taxon>
        <taxon>Palaeoheterodonta</taxon>
        <taxon>Unionida</taxon>
        <taxon>Unionoidea</taxon>
        <taxon>Unionidae</taxon>
        <taxon>Unioninae</taxon>
        <taxon>Sinanodonta</taxon>
    </lineage>
</organism>
<proteinExistence type="inferred from homology"/>
<dbReference type="Pfam" id="PF00229">
    <property type="entry name" value="TNF"/>
    <property type="match status" value="1"/>
</dbReference>
<name>A0ABD3UFT2_SINWO</name>
<keyword evidence="5" id="KW-1133">Transmembrane helix</keyword>
<gene>
    <name evidence="7" type="ORF">ACJMK2_018032</name>
</gene>
<evidence type="ECO:0000256" key="5">
    <source>
        <dbReference type="SAM" id="Phobius"/>
    </source>
</evidence>
<dbReference type="Gene3D" id="2.60.120.40">
    <property type="match status" value="1"/>
</dbReference>
<dbReference type="GO" id="GO:0005125">
    <property type="term" value="F:cytokine activity"/>
    <property type="evidence" value="ECO:0007669"/>
    <property type="project" value="UniProtKB-KW"/>
</dbReference>
<dbReference type="PANTHER" id="PTHR11471">
    <property type="entry name" value="TUMOR NECROSIS FACTOR FAMILY MEMBER"/>
    <property type="match status" value="1"/>
</dbReference>
<evidence type="ECO:0000313" key="8">
    <source>
        <dbReference type="Proteomes" id="UP001634394"/>
    </source>
</evidence>
<protein>
    <recommendedName>
        <fullName evidence="6">THD domain-containing protein</fullName>
    </recommendedName>
</protein>
<dbReference type="Proteomes" id="UP001634394">
    <property type="component" value="Unassembled WGS sequence"/>
</dbReference>
<feature type="transmembrane region" description="Helical" evidence="5">
    <location>
        <begin position="29"/>
        <end position="52"/>
    </location>
</feature>
<evidence type="ECO:0000256" key="2">
    <source>
        <dbReference type="ARBA" id="ARBA00008670"/>
    </source>
</evidence>
<dbReference type="InterPro" id="IPR008983">
    <property type="entry name" value="Tumour_necrosis_fac-like_dom"/>
</dbReference>
<accession>A0ABD3UFT2</accession>
<dbReference type="EMBL" id="JBJQND010000016">
    <property type="protein sequence ID" value="KAL3847102.1"/>
    <property type="molecule type" value="Genomic_DNA"/>
</dbReference>
<evidence type="ECO:0000256" key="4">
    <source>
        <dbReference type="ARBA" id="ARBA00023136"/>
    </source>
</evidence>
<keyword evidence="3" id="KW-0202">Cytokine</keyword>
<keyword evidence="8" id="KW-1185">Reference proteome</keyword>
<comment type="similarity">
    <text evidence="2">Belongs to the tumor necrosis factor family.</text>
</comment>
<evidence type="ECO:0000256" key="1">
    <source>
        <dbReference type="ARBA" id="ARBA00004370"/>
    </source>
</evidence>
<comment type="caution">
    <text evidence="7">The sequence shown here is derived from an EMBL/GenBank/DDBJ whole genome shotgun (WGS) entry which is preliminary data.</text>
</comment>
<comment type="subcellular location">
    <subcellularLocation>
        <location evidence="1">Membrane</location>
    </subcellularLocation>
</comment>
<keyword evidence="5" id="KW-0812">Transmembrane</keyword>
<dbReference type="SUPFAM" id="SSF49842">
    <property type="entry name" value="TNF-like"/>
    <property type="match status" value="1"/>
</dbReference>
<evidence type="ECO:0000259" key="6">
    <source>
        <dbReference type="PROSITE" id="PS50049"/>
    </source>
</evidence>
<feature type="domain" description="THD" evidence="6">
    <location>
        <begin position="136"/>
        <end position="281"/>
    </location>
</feature>
<dbReference type="PANTHER" id="PTHR11471:SF13">
    <property type="entry name" value="TNF FAMILY PROFILE DOMAIN-CONTAINING PROTEIN"/>
    <property type="match status" value="1"/>
</dbReference>
<keyword evidence="4 5" id="KW-0472">Membrane</keyword>
<dbReference type="SMART" id="SM00207">
    <property type="entry name" value="TNF"/>
    <property type="match status" value="1"/>
</dbReference>
<dbReference type="InterPro" id="IPR006052">
    <property type="entry name" value="TNF_dom"/>
</dbReference>
<dbReference type="GO" id="GO:0005615">
    <property type="term" value="C:extracellular space"/>
    <property type="evidence" value="ECO:0007669"/>
    <property type="project" value="UniProtKB-KW"/>
</dbReference>
<evidence type="ECO:0000313" key="7">
    <source>
        <dbReference type="EMBL" id="KAL3847102.1"/>
    </source>
</evidence>
<dbReference type="AlphaFoldDB" id="A0ABD3UFT2"/>
<evidence type="ECO:0000256" key="3">
    <source>
        <dbReference type="ARBA" id="ARBA00022514"/>
    </source>
</evidence>
<dbReference type="GO" id="GO:0016020">
    <property type="term" value="C:membrane"/>
    <property type="evidence" value="ECO:0007669"/>
    <property type="project" value="UniProtKB-SubCell"/>
</dbReference>
<dbReference type="PROSITE" id="PS50049">
    <property type="entry name" value="THD_2"/>
    <property type="match status" value="1"/>
</dbReference>
<sequence length="281" mass="32053">MVSLSVTKQEIAYKQCSTNDTPRRPMHSFGYRLSICFNIALTVLAVVFITLYTRSMNREHYATRHLHNDTSICMPCSALGITYDVIVLPPQWDRLTDGSGLCCARNATYLSHMLRVIALREKYDAALINNSSRLVIAAHFFIDAEALFDNHTIRWNELGGMRTAFRTGTLNLTQDGMLVIPESGLYHVYSFLTYKTDNLPSDSEEMINHYLFRENPMRPMAGHQLLLMDKQTRLRGWMQYQTSYLASTLQLLRGDNVYVGTSNVSAIYPASMSNFFGIFKI</sequence>
<reference evidence="7 8" key="1">
    <citation type="submission" date="2024-11" db="EMBL/GenBank/DDBJ databases">
        <title>Chromosome-level genome assembly of the freshwater bivalve Anodonta woodiana.</title>
        <authorList>
            <person name="Chen X."/>
        </authorList>
    </citation>
    <scope>NUCLEOTIDE SEQUENCE [LARGE SCALE GENOMIC DNA]</scope>
    <source>
        <strain evidence="7">MN2024</strain>
        <tissue evidence="7">Gills</tissue>
    </source>
</reference>